<proteinExistence type="predicted"/>
<dbReference type="Gene3D" id="3.90.1170.50">
    <property type="entry name" value="Aldehyde oxidase/xanthine dehydrogenase, a/b hammerhead"/>
    <property type="match status" value="1"/>
</dbReference>
<dbReference type="InterPro" id="IPR016208">
    <property type="entry name" value="Ald_Oxase/xanthine_DH-like"/>
</dbReference>
<dbReference type="PATRIC" id="fig|1429439.4.peg.4067"/>
<dbReference type="GO" id="GO:0005506">
    <property type="term" value="F:iron ion binding"/>
    <property type="evidence" value="ECO:0007669"/>
    <property type="project" value="InterPro"/>
</dbReference>
<dbReference type="InterPro" id="IPR046867">
    <property type="entry name" value="AldOxase/xan_DH_MoCoBD2"/>
</dbReference>
<comment type="caution">
    <text evidence="2">The sequence shown here is derived from an EMBL/GenBank/DDBJ whole genome shotgun (WGS) entry which is preliminary data.</text>
</comment>
<gene>
    <name evidence="2" type="ORF">ETSY2_23940</name>
</gene>
<dbReference type="PANTHER" id="PTHR11908:SF157">
    <property type="entry name" value="XANTHINE DEHYDROGENASE SUBUNIT D-RELATED"/>
    <property type="match status" value="1"/>
</dbReference>
<dbReference type="Gene3D" id="3.30.365.10">
    <property type="entry name" value="Aldehyde oxidase/xanthine dehydrogenase, molybdopterin binding domain"/>
    <property type="match status" value="4"/>
</dbReference>
<evidence type="ECO:0000259" key="1">
    <source>
        <dbReference type="SMART" id="SM01008"/>
    </source>
</evidence>
<accession>W4M5U4</accession>
<dbReference type="InterPro" id="IPR037165">
    <property type="entry name" value="AldOxase/xan_DH_Mopterin-bd_sf"/>
</dbReference>
<dbReference type="SUPFAM" id="SSF54665">
    <property type="entry name" value="CO dehydrogenase molybdoprotein N-domain-like"/>
    <property type="match status" value="1"/>
</dbReference>
<reference evidence="2 3" key="1">
    <citation type="journal article" date="2014" name="Nature">
        <title>An environmental bacterial taxon with a large and distinct metabolic repertoire.</title>
        <authorList>
            <person name="Wilson M.C."/>
            <person name="Mori T."/>
            <person name="Ruckert C."/>
            <person name="Uria A.R."/>
            <person name="Helf M.J."/>
            <person name="Takada K."/>
            <person name="Gernert C."/>
            <person name="Steffens U.A."/>
            <person name="Heycke N."/>
            <person name="Schmitt S."/>
            <person name="Rinke C."/>
            <person name="Helfrich E.J."/>
            <person name="Brachmann A.O."/>
            <person name="Gurgui C."/>
            <person name="Wakimoto T."/>
            <person name="Kracht M."/>
            <person name="Crusemann M."/>
            <person name="Hentschel U."/>
            <person name="Abe I."/>
            <person name="Matsunaga S."/>
            <person name="Kalinowski J."/>
            <person name="Takeyama H."/>
            <person name="Piel J."/>
        </authorList>
    </citation>
    <scope>NUCLEOTIDE SEQUENCE [LARGE SCALE GENOMIC DNA]</scope>
    <source>
        <strain evidence="3">TSY2</strain>
    </source>
</reference>
<keyword evidence="3" id="KW-1185">Reference proteome</keyword>
<dbReference type="Pfam" id="PF02738">
    <property type="entry name" value="MoCoBD_1"/>
    <property type="match status" value="1"/>
</dbReference>
<evidence type="ECO:0000313" key="3">
    <source>
        <dbReference type="Proteomes" id="UP000019140"/>
    </source>
</evidence>
<feature type="domain" description="Aldehyde oxidase/xanthine dehydrogenase a/b hammerhead" evidence="1">
    <location>
        <begin position="26"/>
        <end position="142"/>
    </location>
</feature>
<dbReference type="HOGENOM" id="CLU_001681_2_1_7"/>
<dbReference type="SMART" id="SM01008">
    <property type="entry name" value="Ald_Xan_dh_C"/>
    <property type="match status" value="1"/>
</dbReference>
<dbReference type="InterPro" id="IPR008274">
    <property type="entry name" value="AldOxase/xan_DH_MoCoBD1"/>
</dbReference>
<dbReference type="AlphaFoldDB" id="W4M5U4"/>
<evidence type="ECO:0000313" key="2">
    <source>
        <dbReference type="EMBL" id="ETX05276.1"/>
    </source>
</evidence>
<dbReference type="InterPro" id="IPR000674">
    <property type="entry name" value="Ald_Oxase/Xan_DH_a/b"/>
</dbReference>
<dbReference type="Pfam" id="PF01315">
    <property type="entry name" value="Ald_Xan_dh_C"/>
    <property type="match status" value="1"/>
</dbReference>
<dbReference type="Pfam" id="PF20256">
    <property type="entry name" value="MoCoBD_2"/>
    <property type="match status" value="1"/>
</dbReference>
<dbReference type="GO" id="GO:0016491">
    <property type="term" value="F:oxidoreductase activity"/>
    <property type="evidence" value="ECO:0007669"/>
    <property type="project" value="InterPro"/>
</dbReference>
<protein>
    <recommendedName>
        <fullName evidence="1">Aldehyde oxidase/xanthine dehydrogenase a/b hammerhead domain-containing protein</fullName>
    </recommendedName>
</protein>
<dbReference type="InterPro" id="IPR036856">
    <property type="entry name" value="Ald_Oxase/Xan_DH_a/b_sf"/>
</dbReference>
<sequence>MMDSPSPAFRVIGHKIPKVDALAKVTGRAQFGADAALPRMLAGKVLRSPHAHARILRIDTREAEALPGVLAVITRDDFPEIVPGTPRAYATATAHDRYLSSEVMARDKVFYHGQAVAAVAAESEAIAEAALGLIRVEYEVLPHVLDAVDAMQPEAVRLHDDLYARTASGRETTPSNIAEHLEMGRGDTATGFDEADVIVERTFRTQVVHQGYIEPDSEAASVQEDGSVVVWANTQTTFSQRHDLAMVLDIPLSRIRVVPTEVGGAFGGKESVRVSALCVALSRKAHLPVRITFTRDEVIRATGPSCATVQTVKIGVRNDGTITAIQAHLVYDAGAYPGAPLRSAIRRVYSHYRTPNLKIDAYDVVTNKPKVAAYRAPGATPTCFALESLIDEAADAVHLDPLTFRLQNVSRDGDLMPDNVILPDVSFAEILERIRHHPCWTTPLAGPNQGRGLALGMWTMPGGTTSCHITLSADGSVTLVLGTVDLSATRTTLAMVAAEALGLEMEDVRVVVGDTDMVSYCDASAGDRVTYITSKAICQAAQDLLDRLKTRAASEFDVQPQSVQYDRKRFWVEADPEKSITLAELALRTIRGEAAVMGYASNSETWSTAAIAPNAAAHVADVEVDPETGDVKLLNYTAFQDVGFCLNPDQVAGQLQGGATQGIGWALSEGYLFDGNGAVRNANLLDYRLPSAVDVPLIGAEMVEVPSADHPYGIRAVGQVPIVPPAAAIANAISRATGIRPDELPMTPERLYLAISKSDFTSL</sequence>
<dbReference type="EMBL" id="AZHX01000995">
    <property type="protein sequence ID" value="ETX05276.1"/>
    <property type="molecule type" value="Genomic_DNA"/>
</dbReference>
<dbReference type="SUPFAM" id="SSF56003">
    <property type="entry name" value="Molybdenum cofactor-binding domain"/>
    <property type="match status" value="1"/>
</dbReference>
<organism evidence="2 3">
    <name type="scientific">Candidatus Entotheonella gemina</name>
    <dbReference type="NCBI Taxonomy" id="1429439"/>
    <lineage>
        <taxon>Bacteria</taxon>
        <taxon>Pseudomonadati</taxon>
        <taxon>Nitrospinota/Tectimicrobiota group</taxon>
        <taxon>Candidatus Tectimicrobiota</taxon>
        <taxon>Candidatus Entotheonellia</taxon>
        <taxon>Candidatus Entotheonellales</taxon>
        <taxon>Candidatus Entotheonellaceae</taxon>
        <taxon>Candidatus Entotheonella</taxon>
    </lineage>
</organism>
<dbReference type="PANTHER" id="PTHR11908">
    <property type="entry name" value="XANTHINE DEHYDROGENASE"/>
    <property type="match status" value="1"/>
</dbReference>
<name>W4M5U4_9BACT</name>
<dbReference type="Proteomes" id="UP000019140">
    <property type="component" value="Unassembled WGS sequence"/>
</dbReference>